<organism evidence="6 7">
    <name type="scientific">Egibacter rhizosphaerae</name>
    <dbReference type="NCBI Taxonomy" id="1670831"/>
    <lineage>
        <taxon>Bacteria</taxon>
        <taxon>Bacillati</taxon>
        <taxon>Actinomycetota</taxon>
        <taxon>Nitriliruptoria</taxon>
        <taxon>Egibacterales</taxon>
        <taxon>Egibacteraceae</taxon>
        <taxon>Egibacter</taxon>
    </lineage>
</organism>
<dbReference type="Proteomes" id="UP000291469">
    <property type="component" value="Chromosome"/>
</dbReference>
<dbReference type="OrthoDB" id="8680240at2"/>
<feature type="domain" description="HTH gntR-type" evidence="5">
    <location>
        <begin position="44"/>
        <end position="111"/>
    </location>
</feature>
<dbReference type="GO" id="GO:0003700">
    <property type="term" value="F:DNA-binding transcription factor activity"/>
    <property type="evidence" value="ECO:0007669"/>
    <property type="project" value="InterPro"/>
</dbReference>
<protein>
    <submittedName>
        <fullName evidence="6">GntR family transcriptional regulator</fullName>
    </submittedName>
</protein>
<reference evidence="6 7" key="1">
    <citation type="submission" date="2019-01" db="EMBL/GenBank/DDBJ databases">
        <title>Egibacter rhizosphaerae EGI 80759T.</title>
        <authorList>
            <person name="Chen D.-D."/>
            <person name="Tian Y."/>
            <person name="Jiao J.-Y."/>
            <person name="Zhang X.-T."/>
            <person name="Zhang Y.-G."/>
            <person name="Zhang Y."/>
            <person name="Xiao M."/>
            <person name="Shu W.-S."/>
            <person name="Li W.-J."/>
        </authorList>
    </citation>
    <scope>NUCLEOTIDE SEQUENCE [LARGE SCALE GENOMIC DNA]</scope>
    <source>
        <strain evidence="6 7">EGI 80759</strain>
    </source>
</reference>
<dbReference type="InterPro" id="IPR000524">
    <property type="entry name" value="Tscrpt_reg_HTH_GntR"/>
</dbReference>
<dbReference type="KEGG" id="erz:ER308_06620"/>
<evidence type="ECO:0000313" key="6">
    <source>
        <dbReference type="EMBL" id="QBI19246.1"/>
    </source>
</evidence>
<dbReference type="Gene3D" id="1.20.120.530">
    <property type="entry name" value="GntR ligand-binding domain-like"/>
    <property type="match status" value="1"/>
</dbReference>
<dbReference type="Pfam" id="PF00392">
    <property type="entry name" value="GntR"/>
    <property type="match status" value="1"/>
</dbReference>
<dbReference type="GO" id="GO:0003677">
    <property type="term" value="F:DNA binding"/>
    <property type="evidence" value="ECO:0007669"/>
    <property type="project" value="UniProtKB-KW"/>
</dbReference>
<dbReference type="Pfam" id="PF07729">
    <property type="entry name" value="FCD"/>
    <property type="match status" value="1"/>
</dbReference>
<dbReference type="PANTHER" id="PTHR43537:SF24">
    <property type="entry name" value="GLUCONATE OPERON TRANSCRIPTIONAL REPRESSOR"/>
    <property type="match status" value="1"/>
</dbReference>
<accession>A0A411YDK0</accession>
<dbReference type="Gene3D" id="1.10.10.10">
    <property type="entry name" value="Winged helix-like DNA-binding domain superfamily/Winged helix DNA-binding domain"/>
    <property type="match status" value="1"/>
</dbReference>
<evidence type="ECO:0000256" key="2">
    <source>
        <dbReference type="ARBA" id="ARBA00023125"/>
    </source>
</evidence>
<dbReference type="EMBL" id="CP036402">
    <property type="protein sequence ID" value="QBI19246.1"/>
    <property type="molecule type" value="Genomic_DNA"/>
</dbReference>
<keyword evidence="2" id="KW-0238">DNA-binding</keyword>
<feature type="compositionally biased region" description="Basic and acidic residues" evidence="4">
    <location>
        <begin position="15"/>
        <end position="25"/>
    </location>
</feature>
<dbReference type="InterPro" id="IPR011711">
    <property type="entry name" value="GntR_C"/>
</dbReference>
<dbReference type="SMART" id="SM00895">
    <property type="entry name" value="FCD"/>
    <property type="match status" value="1"/>
</dbReference>
<evidence type="ECO:0000256" key="3">
    <source>
        <dbReference type="ARBA" id="ARBA00023163"/>
    </source>
</evidence>
<dbReference type="SMART" id="SM00345">
    <property type="entry name" value="HTH_GNTR"/>
    <property type="match status" value="1"/>
</dbReference>
<dbReference type="SUPFAM" id="SSF46785">
    <property type="entry name" value="Winged helix' DNA-binding domain"/>
    <property type="match status" value="1"/>
</dbReference>
<dbReference type="PANTHER" id="PTHR43537">
    <property type="entry name" value="TRANSCRIPTIONAL REGULATOR, GNTR FAMILY"/>
    <property type="match status" value="1"/>
</dbReference>
<dbReference type="AlphaFoldDB" id="A0A411YDK0"/>
<evidence type="ECO:0000313" key="7">
    <source>
        <dbReference type="Proteomes" id="UP000291469"/>
    </source>
</evidence>
<dbReference type="InterPro" id="IPR036388">
    <property type="entry name" value="WH-like_DNA-bd_sf"/>
</dbReference>
<dbReference type="SUPFAM" id="SSF48008">
    <property type="entry name" value="GntR ligand-binding domain-like"/>
    <property type="match status" value="1"/>
</dbReference>
<evidence type="ECO:0000256" key="4">
    <source>
        <dbReference type="SAM" id="MobiDB-lite"/>
    </source>
</evidence>
<keyword evidence="1" id="KW-0805">Transcription regulation</keyword>
<evidence type="ECO:0000256" key="1">
    <source>
        <dbReference type="ARBA" id="ARBA00023015"/>
    </source>
</evidence>
<keyword evidence="3" id="KW-0804">Transcription</keyword>
<gene>
    <name evidence="6" type="ORF">ER308_06620</name>
</gene>
<evidence type="ECO:0000259" key="5">
    <source>
        <dbReference type="PROSITE" id="PS50949"/>
    </source>
</evidence>
<dbReference type="InterPro" id="IPR036390">
    <property type="entry name" value="WH_DNA-bd_sf"/>
</dbReference>
<keyword evidence="7" id="KW-1185">Reference proteome</keyword>
<proteinExistence type="predicted"/>
<feature type="region of interest" description="Disordered" evidence="4">
    <location>
        <begin position="1"/>
        <end position="25"/>
    </location>
</feature>
<dbReference type="InterPro" id="IPR008920">
    <property type="entry name" value="TF_FadR/GntR_C"/>
</dbReference>
<dbReference type="PROSITE" id="PS50949">
    <property type="entry name" value="HTH_GNTR"/>
    <property type="match status" value="1"/>
</dbReference>
<sequence length="250" mass="27911">MCRRYITMTGTDAATGRHESAQPEAHGLDLPELRTLVAGDVRPASLADKAYYLIRDAIVALDLPPGTTIDEKALMAELDLGRTPVREALRRLADDRLVEVVPRRGMYVTHVDIGDLAAISELRVEVEGHAARLAAERANARERAAAAELLGHVAAHEDADQRTLMRVDQMVHRHVHRAAHNPYLQRVAEEHFLLSLRLWFLVLDRVPWLPQAVAEHVELLEAVRDGDSARAELVVRAHIAGFERTVREVI</sequence>
<name>A0A411YDK0_9ACTN</name>
<dbReference type="CDD" id="cd07377">
    <property type="entry name" value="WHTH_GntR"/>
    <property type="match status" value="1"/>
</dbReference>